<evidence type="ECO:0000256" key="1">
    <source>
        <dbReference type="SAM" id="SignalP"/>
    </source>
</evidence>
<feature type="chain" id="PRO_5029812343" evidence="1">
    <location>
        <begin position="28"/>
        <end position="131"/>
    </location>
</feature>
<sequence>MLAPFYRSFRRLLLSAGLLLGTQAAFAQASAALPHGYDFLTITIVKSPYKADCRMLLTPAFQGKTEVKLEEEFTLAADKYRENLHRNTLLLNQTLSDLSVAGWELVETHAAPEGPPPVATVTRYLLRKAKS</sequence>
<dbReference type="EMBL" id="WQKZ01000002">
    <property type="protein sequence ID" value="MVN76285.1"/>
    <property type="molecule type" value="Genomic_DNA"/>
</dbReference>
<keyword evidence="1" id="KW-0732">Signal</keyword>
<feature type="signal peptide" evidence="1">
    <location>
        <begin position="1"/>
        <end position="27"/>
    </location>
</feature>
<comment type="caution">
    <text evidence="2">The sequence shown here is derived from an EMBL/GenBank/DDBJ whole genome shotgun (WGS) entry which is preliminary data.</text>
</comment>
<proteinExistence type="predicted"/>
<dbReference type="Proteomes" id="UP000441336">
    <property type="component" value="Unassembled WGS sequence"/>
</dbReference>
<accession>A0A7K1TD18</accession>
<evidence type="ECO:0000313" key="2">
    <source>
        <dbReference type="EMBL" id="MVN76285.1"/>
    </source>
</evidence>
<evidence type="ECO:0000313" key="3">
    <source>
        <dbReference type="Proteomes" id="UP000441336"/>
    </source>
</evidence>
<reference evidence="2 3" key="1">
    <citation type="submission" date="2019-12" db="EMBL/GenBank/DDBJ databases">
        <title>Hymenobacter sp. HMF4947 Genome sequencing and assembly.</title>
        <authorList>
            <person name="Kang H."/>
            <person name="Cha I."/>
            <person name="Kim H."/>
            <person name="Joh K."/>
        </authorList>
    </citation>
    <scope>NUCLEOTIDE SEQUENCE [LARGE SCALE GENOMIC DNA]</scope>
    <source>
        <strain evidence="2 3">HMF4947</strain>
    </source>
</reference>
<gene>
    <name evidence="2" type="ORF">GO988_08105</name>
</gene>
<keyword evidence="3" id="KW-1185">Reference proteome</keyword>
<dbReference type="AlphaFoldDB" id="A0A7K1TD18"/>
<name>A0A7K1TD18_9BACT</name>
<protein>
    <submittedName>
        <fullName evidence="2">Uncharacterized protein</fullName>
    </submittedName>
</protein>
<organism evidence="2 3">
    <name type="scientific">Hymenobacter ginkgonis</name>
    <dbReference type="NCBI Taxonomy" id="2682976"/>
    <lineage>
        <taxon>Bacteria</taxon>
        <taxon>Pseudomonadati</taxon>
        <taxon>Bacteroidota</taxon>
        <taxon>Cytophagia</taxon>
        <taxon>Cytophagales</taxon>
        <taxon>Hymenobacteraceae</taxon>
        <taxon>Hymenobacter</taxon>
    </lineage>
</organism>
<dbReference type="RefSeq" id="WP_157564032.1">
    <property type="nucleotide sequence ID" value="NZ_WQKZ01000002.1"/>
</dbReference>